<dbReference type="PANTHER" id="PTHR38355:SF1">
    <property type="entry name" value="OS06G0149500 PROTEIN"/>
    <property type="match status" value="1"/>
</dbReference>
<keyword evidence="1" id="KW-0175">Coiled coil</keyword>
<accession>A0A218W602</accession>
<dbReference type="GO" id="GO:0005739">
    <property type="term" value="C:mitochondrion"/>
    <property type="evidence" value="ECO:0007669"/>
    <property type="project" value="TreeGrafter"/>
</dbReference>
<evidence type="ECO:0000313" key="4">
    <source>
        <dbReference type="EMBL" id="PKI73792.1"/>
    </source>
</evidence>
<name>A0A218W602_PUNGR</name>
<dbReference type="PANTHER" id="PTHR38355">
    <property type="entry name" value="OS06G0149500 PROTEIN"/>
    <property type="match status" value="1"/>
</dbReference>
<comment type="caution">
    <text evidence="3">The sequence shown here is derived from an EMBL/GenBank/DDBJ whole genome shotgun (WGS) entry which is preliminary data.</text>
</comment>
<reference evidence="3" key="2">
    <citation type="submission" date="2017-06" db="EMBL/GenBank/DDBJ databases">
        <title>The pomegranate genome and the genomics of punicalagin biosynthesis.</title>
        <authorList>
            <person name="Xu C."/>
        </authorList>
    </citation>
    <scope>NUCLEOTIDE SEQUENCE [LARGE SCALE GENOMIC DNA]</scope>
    <source>
        <tissue evidence="3">Fresh leaf</tissue>
    </source>
</reference>
<sequence>MESANRLVGALMKATNNNTVIDVCLVGSFLALCYRSMKQQKDIKALEEEKNSLIKSNNAMKKATWDWKQQLFAEASSAESALVPLSRLQVIYGEAPAPRTDDSTKDKAAEAAPSKFVV</sequence>
<dbReference type="GeneID" id="116197319"/>
<evidence type="ECO:0000256" key="2">
    <source>
        <dbReference type="SAM" id="MobiDB-lite"/>
    </source>
</evidence>
<evidence type="ECO:0000313" key="3">
    <source>
        <dbReference type="EMBL" id="OWM67939.1"/>
    </source>
</evidence>
<feature type="region of interest" description="Disordered" evidence="2">
    <location>
        <begin position="96"/>
        <end position="118"/>
    </location>
</feature>
<evidence type="ECO:0000313" key="6">
    <source>
        <dbReference type="Proteomes" id="UP000233551"/>
    </source>
</evidence>
<protein>
    <submittedName>
        <fullName evidence="3">Uncharacterized protein</fullName>
    </submittedName>
</protein>
<organism evidence="3 5">
    <name type="scientific">Punica granatum</name>
    <name type="common">Pomegranate</name>
    <dbReference type="NCBI Taxonomy" id="22663"/>
    <lineage>
        <taxon>Eukaryota</taxon>
        <taxon>Viridiplantae</taxon>
        <taxon>Streptophyta</taxon>
        <taxon>Embryophyta</taxon>
        <taxon>Tracheophyta</taxon>
        <taxon>Spermatophyta</taxon>
        <taxon>Magnoliopsida</taxon>
        <taxon>eudicotyledons</taxon>
        <taxon>Gunneridae</taxon>
        <taxon>Pentapetalae</taxon>
        <taxon>rosids</taxon>
        <taxon>malvids</taxon>
        <taxon>Myrtales</taxon>
        <taxon>Lythraceae</taxon>
        <taxon>Punica</taxon>
    </lineage>
</organism>
<dbReference type="EMBL" id="MTKT01005370">
    <property type="protein sequence ID" value="OWM67939.1"/>
    <property type="molecule type" value="Genomic_DNA"/>
</dbReference>
<evidence type="ECO:0000256" key="1">
    <source>
        <dbReference type="SAM" id="Coils"/>
    </source>
</evidence>
<reference evidence="4 6" key="3">
    <citation type="submission" date="2017-11" db="EMBL/GenBank/DDBJ databases">
        <title>De-novo sequencing of pomegranate (Punica granatum L.) genome.</title>
        <authorList>
            <person name="Akparov Z."/>
            <person name="Amiraslanov A."/>
            <person name="Hajiyeva S."/>
            <person name="Abbasov M."/>
            <person name="Kaur K."/>
            <person name="Hamwieh A."/>
            <person name="Solovyev V."/>
            <person name="Salamov A."/>
            <person name="Braich B."/>
            <person name="Kosarev P."/>
            <person name="Mahmoud A."/>
            <person name="Hajiyev E."/>
            <person name="Babayeva S."/>
            <person name="Izzatullayeva V."/>
            <person name="Mammadov A."/>
            <person name="Mammadov A."/>
            <person name="Sharifova S."/>
            <person name="Ojaghi J."/>
            <person name="Eynullazada K."/>
            <person name="Bayramov B."/>
            <person name="Abdulazimova A."/>
            <person name="Shahmuradov I."/>
        </authorList>
    </citation>
    <scope>NUCLEOTIDE SEQUENCE [LARGE SCALE GENOMIC DNA]</scope>
    <source>
        <strain evidence="4">AG2017</strain>
        <strain evidence="6">cv. AG2017</strain>
        <tissue evidence="4">Leaf</tissue>
    </source>
</reference>
<gene>
    <name evidence="3" type="ORF">CDL15_Pgr010877</name>
    <name evidence="4" type="ORF">CRG98_005776</name>
</gene>
<dbReference type="Proteomes" id="UP000233551">
    <property type="component" value="Unassembled WGS sequence"/>
</dbReference>
<keyword evidence="6" id="KW-1185">Reference proteome</keyword>
<dbReference type="STRING" id="22663.A0A218W602"/>
<feature type="coiled-coil region" evidence="1">
    <location>
        <begin position="36"/>
        <end position="63"/>
    </location>
</feature>
<reference evidence="5" key="1">
    <citation type="journal article" date="2017" name="Plant J.">
        <title>The pomegranate (Punica granatum L.) genome and the genomics of punicalagin biosynthesis.</title>
        <authorList>
            <person name="Qin G."/>
            <person name="Xu C."/>
            <person name="Ming R."/>
            <person name="Tang H."/>
            <person name="Guyot R."/>
            <person name="Kramer E.M."/>
            <person name="Hu Y."/>
            <person name="Yi X."/>
            <person name="Qi Y."/>
            <person name="Xu X."/>
            <person name="Gao Z."/>
            <person name="Pan H."/>
            <person name="Jian J."/>
            <person name="Tian Y."/>
            <person name="Yue Z."/>
            <person name="Xu Y."/>
        </authorList>
    </citation>
    <scope>NUCLEOTIDE SEQUENCE [LARGE SCALE GENOMIC DNA]</scope>
    <source>
        <strain evidence="5">cv. Dabenzi</strain>
    </source>
</reference>
<evidence type="ECO:0000313" key="5">
    <source>
        <dbReference type="Proteomes" id="UP000197138"/>
    </source>
</evidence>
<proteinExistence type="predicted"/>
<feature type="compositionally biased region" description="Basic and acidic residues" evidence="2">
    <location>
        <begin position="99"/>
        <end position="109"/>
    </location>
</feature>
<dbReference type="AlphaFoldDB" id="A0A218W602"/>
<dbReference type="EMBL" id="PGOL01000250">
    <property type="protein sequence ID" value="PKI73792.1"/>
    <property type="molecule type" value="Genomic_DNA"/>
</dbReference>
<dbReference type="Proteomes" id="UP000197138">
    <property type="component" value="Unassembled WGS sequence"/>
</dbReference>
<dbReference type="OrthoDB" id="1857819at2759"/>